<dbReference type="InterPro" id="IPR051044">
    <property type="entry name" value="MAG_DAG_Lipase"/>
</dbReference>
<comment type="caution">
    <text evidence="3">The sequence shown here is derived from an EMBL/GenBank/DDBJ whole genome shotgun (WGS) entry which is preliminary data.</text>
</comment>
<organism evidence="3 4">
    <name type="scientific">Candidatus Seongchinamella marina</name>
    <dbReference type="NCBI Taxonomy" id="2518990"/>
    <lineage>
        <taxon>Bacteria</taxon>
        <taxon>Pseudomonadati</taxon>
        <taxon>Pseudomonadota</taxon>
        <taxon>Gammaproteobacteria</taxon>
        <taxon>Cellvibrionales</taxon>
        <taxon>Halieaceae</taxon>
        <taxon>Seongchinamella</taxon>
    </lineage>
</organism>
<dbReference type="Pfam" id="PF12146">
    <property type="entry name" value="Hydrolase_4"/>
    <property type="match status" value="1"/>
</dbReference>
<dbReference type="Proteomes" id="UP001143307">
    <property type="component" value="Unassembled WGS sequence"/>
</dbReference>
<gene>
    <name evidence="3" type="ORF">EYC87_09485</name>
</gene>
<dbReference type="InterPro" id="IPR029058">
    <property type="entry name" value="AB_hydrolase_fold"/>
</dbReference>
<dbReference type="SUPFAM" id="SSF53474">
    <property type="entry name" value="alpha/beta-Hydrolases"/>
    <property type="match status" value="1"/>
</dbReference>
<accession>A0ABT3SV10</accession>
<sequence>MTEGKSLGSEAPFAKPQADAGRGNGPTLAELSLLRDTLPAFAASTEQSFELNEYLRFYQLDFSKRYPEAEYHAGFNSSGVFQLMTQRWILSDARANLVLIHGYFDHAGIYDKLIAYGLSRGCNVLIFDLPGHGLSSGEPAEIDDFSDYGKAIAAVISGADLPPLPTFGLGQSTGCAALIELARHGPWPFSKTALLAPLVRPAGWTGVSLGHTLLHRFTDSLKRKFNKNSSDLGFLDFLRADPLQSHRVSLIWIGALKRWLKSLPVKNLGVGPALVIQGREDGTVAWRYNMKAIARLFPDSKIHYLDEAGHQLANESPAIRERYYAILDDYFFD</sequence>
<feature type="region of interest" description="Disordered" evidence="1">
    <location>
        <begin position="1"/>
        <end position="24"/>
    </location>
</feature>
<dbReference type="Gene3D" id="3.40.50.1820">
    <property type="entry name" value="alpha/beta hydrolase"/>
    <property type="match status" value="1"/>
</dbReference>
<reference evidence="3" key="1">
    <citation type="submission" date="2019-02" db="EMBL/GenBank/DDBJ databases">
        <authorList>
            <person name="Li S.-H."/>
        </authorList>
    </citation>
    <scope>NUCLEOTIDE SEQUENCE</scope>
    <source>
        <strain evidence="3">IMCC8485</strain>
    </source>
</reference>
<evidence type="ECO:0000313" key="3">
    <source>
        <dbReference type="EMBL" id="MCX2973809.1"/>
    </source>
</evidence>
<proteinExistence type="predicted"/>
<dbReference type="EMBL" id="SHNP01000003">
    <property type="protein sequence ID" value="MCX2973809.1"/>
    <property type="molecule type" value="Genomic_DNA"/>
</dbReference>
<dbReference type="RefSeq" id="WP_279252660.1">
    <property type="nucleotide sequence ID" value="NZ_SHNP01000003.1"/>
</dbReference>
<dbReference type="PANTHER" id="PTHR11614">
    <property type="entry name" value="PHOSPHOLIPASE-RELATED"/>
    <property type="match status" value="1"/>
</dbReference>
<evidence type="ECO:0000313" key="4">
    <source>
        <dbReference type="Proteomes" id="UP001143307"/>
    </source>
</evidence>
<keyword evidence="4" id="KW-1185">Reference proteome</keyword>
<dbReference type="GO" id="GO:0016787">
    <property type="term" value="F:hydrolase activity"/>
    <property type="evidence" value="ECO:0007669"/>
    <property type="project" value="UniProtKB-KW"/>
</dbReference>
<name>A0ABT3SV10_9GAMM</name>
<dbReference type="InterPro" id="IPR022742">
    <property type="entry name" value="Hydrolase_4"/>
</dbReference>
<keyword evidence="3" id="KW-0378">Hydrolase</keyword>
<evidence type="ECO:0000259" key="2">
    <source>
        <dbReference type="Pfam" id="PF12146"/>
    </source>
</evidence>
<feature type="domain" description="Serine aminopeptidase S33" evidence="2">
    <location>
        <begin position="92"/>
        <end position="316"/>
    </location>
</feature>
<evidence type="ECO:0000256" key="1">
    <source>
        <dbReference type="SAM" id="MobiDB-lite"/>
    </source>
</evidence>
<protein>
    <submittedName>
        <fullName evidence="3">Alpha/beta hydrolase</fullName>
    </submittedName>
</protein>